<dbReference type="PRINTS" id="PR00133">
    <property type="entry name" value="GLHYDRLASE3"/>
</dbReference>
<dbReference type="EMBL" id="ADBL01001134">
    <property type="status" value="NOT_ANNOTATED_CDS"/>
    <property type="molecule type" value="Genomic_DNA"/>
</dbReference>
<dbReference type="GO" id="GO:0009251">
    <property type="term" value="P:glucan catabolic process"/>
    <property type="evidence" value="ECO:0007669"/>
    <property type="project" value="TreeGrafter"/>
</dbReference>
<evidence type="ECO:0000256" key="3">
    <source>
        <dbReference type="ARBA" id="ARBA00005336"/>
    </source>
</evidence>
<dbReference type="Proteomes" id="UP000011715">
    <property type="component" value="Unassembled WGS sequence"/>
</dbReference>
<dbReference type="PANTHER" id="PTHR42715">
    <property type="entry name" value="BETA-GLUCOSIDASE"/>
    <property type="match status" value="1"/>
</dbReference>
<dbReference type="EMBL" id="GL876969">
    <property type="protein sequence ID" value="KLU85822.1"/>
    <property type="molecule type" value="Genomic_DNA"/>
</dbReference>
<keyword evidence="8" id="KW-0326">Glycosidase</keyword>
<dbReference type="STRING" id="644358.A0A0C4DXT5"/>
<evidence type="ECO:0000313" key="10">
    <source>
        <dbReference type="EMBL" id="KLU85822.1"/>
    </source>
</evidence>
<dbReference type="InterPro" id="IPR050288">
    <property type="entry name" value="Cellulose_deg_GH3"/>
</dbReference>
<reference evidence="12" key="2">
    <citation type="submission" date="2010-05" db="EMBL/GenBank/DDBJ databases">
        <title>The genome sequence of Magnaporthe poae strain ATCC 64411.</title>
        <authorList>
            <person name="Ma L.-J."/>
            <person name="Dead R."/>
            <person name="Young S."/>
            <person name="Zeng Q."/>
            <person name="Koehrsen M."/>
            <person name="Alvarado L."/>
            <person name="Berlin A."/>
            <person name="Chapman S.B."/>
            <person name="Chen Z."/>
            <person name="Freedman E."/>
            <person name="Gellesch M."/>
            <person name="Goldberg J."/>
            <person name="Griggs A."/>
            <person name="Gujja S."/>
            <person name="Heilman E.R."/>
            <person name="Heiman D."/>
            <person name="Hepburn T."/>
            <person name="Howarth C."/>
            <person name="Jen D."/>
            <person name="Larson L."/>
            <person name="Mehta T."/>
            <person name="Neiman D."/>
            <person name="Pearson M."/>
            <person name="Roberts A."/>
            <person name="Saif S."/>
            <person name="Shea T."/>
            <person name="Shenoy N."/>
            <person name="Sisk P."/>
            <person name="Stolte C."/>
            <person name="Sykes S."/>
            <person name="Walk T."/>
            <person name="White J."/>
            <person name="Yandava C."/>
            <person name="Haas B."/>
            <person name="Nusbaum C."/>
            <person name="Birren B."/>
        </authorList>
    </citation>
    <scope>NUCLEOTIDE SEQUENCE [LARGE SCALE GENOMIC DNA]</scope>
    <source>
        <strain evidence="12">ATCC 64411 / 73-15</strain>
    </source>
</reference>
<dbReference type="InterPro" id="IPR036962">
    <property type="entry name" value="Glyco_hydro_3_N_sf"/>
</dbReference>
<protein>
    <recommendedName>
        <fullName evidence="4">beta-glucosidase</fullName>
        <ecNumber evidence="4">3.2.1.21</ecNumber>
    </recommendedName>
</protein>
<reference evidence="10" key="3">
    <citation type="submission" date="2011-03" db="EMBL/GenBank/DDBJ databases">
        <title>Annotation of Magnaporthe poae ATCC 64411.</title>
        <authorList>
            <person name="Ma L.-J."/>
            <person name="Dead R."/>
            <person name="Young S.K."/>
            <person name="Zeng Q."/>
            <person name="Gargeya S."/>
            <person name="Fitzgerald M."/>
            <person name="Haas B."/>
            <person name="Abouelleil A."/>
            <person name="Alvarado L."/>
            <person name="Arachchi H.M."/>
            <person name="Berlin A."/>
            <person name="Brown A."/>
            <person name="Chapman S.B."/>
            <person name="Chen Z."/>
            <person name="Dunbar C."/>
            <person name="Freedman E."/>
            <person name="Gearin G."/>
            <person name="Gellesch M."/>
            <person name="Goldberg J."/>
            <person name="Griggs A."/>
            <person name="Gujja S."/>
            <person name="Heiman D."/>
            <person name="Howarth C."/>
            <person name="Larson L."/>
            <person name="Lui A."/>
            <person name="MacDonald P.J.P."/>
            <person name="Mehta T."/>
            <person name="Montmayeur A."/>
            <person name="Murphy C."/>
            <person name="Neiman D."/>
            <person name="Pearson M."/>
            <person name="Priest M."/>
            <person name="Roberts A."/>
            <person name="Saif S."/>
            <person name="Shea T."/>
            <person name="Shenoy N."/>
            <person name="Sisk P."/>
            <person name="Stolte C."/>
            <person name="Sykes S."/>
            <person name="Yandava C."/>
            <person name="Wortman J."/>
            <person name="Nusbaum C."/>
            <person name="Birren B."/>
        </authorList>
    </citation>
    <scope>NUCLEOTIDE SEQUENCE</scope>
    <source>
        <strain evidence="10">ATCC 64411</strain>
    </source>
</reference>
<dbReference type="Gene3D" id="3.20.20.300">
    <property type="entry name" value="Glycoside hydrolase, family 3, N-terminal domain"/>
    <property type="match status" value="1"/>
</dbReference>
<evidence type="ECO:0000256" key="5">
    <source>
        <dbReference type="ARBA" id="ARBA00022729"/>
    </source>
</evidence>
<feature type="signal peptide" evidence="9">
    <location>
        <begin position="1"/>
        <end position="19"/>
    </location>
</feature>
<name>A0A0C4DXT5_MAGP6</name>
<dbReference type="InterPro" id="IPR001764">
    <property type="entry name" value="Glyco_hydro_3_N"/>
</dbReference>
<gene>
    <name evidence="10" type="ORF">MAPG_04842</name>
</gene>
<evidence type="ECO:0000256" key="8">
    <source>
        <dbReference type="ARBA" id="ARBA00023295"/>
    </source>
</evidence>
<dbReference type="OMA" id="NHETGPW"/>
<comment type="pathway">
    <text evidence="2">Glycan metabolism; cellulose degradation.</text>
</comment>
<keyword evidence="5 9" id="KW-0732">Signal</keyword>
<evidence type="ECO:0000256" key="6">
    <source>
        <dbReference type="ARBA" id="ARBA00022801"/>
    </source>
</evidence>
<evidence type="ECO:0000256" key="7">
    <source>
        <dbReference type="ARBA" id="ARBA00023180"/>
    </source>
</evidence>
<evidence type="ECO:0000313" key="12">
    <source>
        <dbReference type="Proteomes" id="UP000011715"/>
    </source>
</evidence>
<keyword evidence="7" id="KW-0325">Glycoprotein</keyword>
<comment type="similarity">
    <text evidence="3">Belongs to the glycosyl hydrolase 3 family.</text>
</comment>
<reference evidence="11" key="4">
    <citation type="journal article" date="2015" name="G3 (Bethesda)">
        <title>Genome sequences of three phytopathogenic species of the Magnaporthaceae family of fungi.</title>
        <authorList>
            <person name="Okagaki L.H."/>
            <person name="Nunes C.C."/>
            <person name="Sailsbery J."/>
            <person name="Clay B."/>
            <person name="Brown D."/>
            <person name="John T."/>
            <person name="Oh Y."/>
            <person name="Young N."/>
            <person name="Fitzgerald M."/>
            <person name="Haas B.J."/>
            <person name="Zeng Q."/>
            <person name="Young S."/>
            <person name="Adiconis X."/>
            <person name="Fan L."/>
            <person name="Levin J.Z."/>
            <person name="Mitchell T.K."/>
            <person name="Okubara P.A."/>
            <person name="Farman M.L."/>
            <person name="Kohn L.M."/>
            <person name="Birren B."/>
            <person name="Ma L.-J."/>
            <person name="Dean R.A."/>
        </authorList>
    </citation>
    <scope>NUCLEOTIDE SEQUENCE</scope>
    <source>
        <strain evidence="11">ATCC 64411 / 73-15</strain>
    </source>
</reference>
<dbReference type="EnsemblFungi" id="MAPG_04842T0">
    <property type="protein sequence ID" value="MAPG_04842T0"/>
    <property type="gene ID" value="MAPG_04842"/>
</dbReference>
<evidence type="ECO:0000256" key="1">
    <source>
        <dbReference type="ARBA" id="ARBA00000448"/>
    </source>
</evidence>
<dbReference type="eggNOG" id="ENOG502SMNU">
    <property type="taxonomic scope" value="Eukaryota"/>
</dbReference>
<evidence type="ECO:0000256" key="2">
    <source>
        <dbReference type="ARBA" id="ARBA00004987"/>
    </source>
</evidence>
<dbReference type="AlphaFoldDB" id="A0A0C4DXT5"/>
<proteinExistence type="inferred from homology"/>
<dbReference type="PANTHER" id="PTHR42715:SF5">
    <property type="entry name" value="BETA-GLUCOSIDASE M-RELATED"/>
    <property type="match status" value="1"/>
</dbReference>
<dbReference type="InterPro" id="IPR017853">
    <property type="entry name" value="GH"/>
</dbReference>
<reference evidence="11" key="5">
    <citation type="submission" date="2015-06" db="UniProtKB">
        <authorList>
            <consortium name="EnsemblFungi"/>
        </authorList>
    </citation>
    <scope>IDENTIFICATION</scope>
    <source>
        <strain evidence="11">ATCC 64411</strain>
    </source>
</reference>
<keyword evidence="12" id="KW-1185">Reference proteome</keyword>
<dbReference type="GO" id="GO:0008422">
    <property type="term" value="F:beta-glucosidase activity"/>
    <property type="evidence" value="ECO:0007669"/>
    <property type="project" value="UniProtKB-EC"/>
</dbReference>
<dbReference type="SUPFAM" id="SSF51445">
    <property type="entry name" value="(Trans)glycosidases"/>
    <property type="match status" value="1"/>
</dbReference>
<feature type="chain" id="PRO_5009385437" description="beta-glucosidase" evidence="9">
    <location>
        <begin position="20"/>
        <end position="178"/>
    </location>
</feature>
<keyword evidence="6" id="KW-0378">Hydrolase</keyword>
<dbReference type="OrthoDB" id="416222at2759"/>
<comment type="catalytic activity">
    <reaction evidence="1">
        <text>Hydrolysis of terminal, non-reducing beta-D-glucosyl residues with release of beta-D-glucose.</text>
        <dbReference type="EC" id="3.2.1.21"/>
    </reaction>
</comment>
<sequence length="178" mass="18816">MRLTLPFLLACVAAQDVITDDTYFYGQSEAVYPTPVNHETGPWAEAVAKAKKLVAQMTVEEKVNLTAGTPPSTGCSGFVPGISRLGFPGLCLVDAGNGVRNTDFVNAYPSGLHVGASWNRKLTHARGSFMGGEARKKGVNVLLGPFVGPIGRVVEGGRKLGGLLGHAEQGRHHQHQAL</sequence>
<evidence type="ECO:0000313" key="11">
    <source>
        <dbReference type="EnsemblFungi" id="MAPG_04842T0"/>
    </source>
</evidence>
<dbReference type="EC" id="3.2.1.21" evidence="4"/>
<dbReference type="VEuPathDB" id="FungiDB:MAPG_04842"/>
<organism evidence="11 12">
    <name type="scientific">Magnaporthiopsis poae (strain ATCC 64411 / 73-15)</name>
    <name type="common">Kentucky bluegrass fungus</name>
    <name type="synonym">Magnaporthe poae</name>
    <dbReference type="NCBI Taxonomy" id="644358"/>
    <lineage>
        <taxon>Eukaryota</taxon>
        <taxon>Fungi</taxon>
        <taxon>Dikarya</taxon>
        <taxon>Ascomycota</taxon>
        <taxon>Pezizomycotina</taxon>
        <taxon>Sordariomycetes</taxon>
        <taxon>Sordariomycetidae</taxon>
        <taxon>Magnaporthales</taxon>
        <taxon>Magnaporthaceae</taxon>
        <taxon>Magnaporthiopsis</taxon>
    </lineage>
</organism>
<accession>A0A0C4DXT5</accession>
<evidence type="ECO:0000256" key="4">
    <source>
        <dbReference type="ARBA" id="ARBA00012744"/>
    </source>
</evidence>
<evidence type="ECO:0000256" key="9">
    <source>
        <dbReference type="SAM" id="SignalP"/>
    </source>
</evidence>
<reference evidence="10" key="1">
    <citation type="submission" date="2010-05" db="EMBL/GenBank/DDBJ databases">
        <title>The Genome Sequence of Magnaporthe poae strain ATCC 64411.</title>
        <authorList>
            <consortium name="The Broad Institute Genome Sequencing Platform"/>
            <consortium name="Broad Institute Genome Sequencing Center for Infectious Disease"/>
            <person name="Ma L.-J."/>
            <person name="Dead R."/>
            <person name="Young S."/>
            <person name="Zeng Q."/>
            <person name="Koehrsen M."/>
            <person name="Alvarado L."/>
            <person name="Berlin A."/>
            <person name="Chapman S.B."/>
            <person name="Chen Z."/>
            <person name="Freedman E."/>
            <person name="Gellesch M."/>
            <person name="Goldberg J."/>
            <person name="Griggs A."/>
            <person name="Gujja S."/>
            <person name="Heilman E.R."/>
            <person name="Heiman D."/>
            <person name="Hepburn T."/>
            <person name="Howarth C."/>
            <person name="Jen D."/>
            <person name="Larson L."/>
            <person name="Mehta T."/>
            <person name="Neiman D."/>
            <person name="Pearson M."/>
            <person name="Roberts A."/>
            <person name="Saif S."/>
            <person name="Shea T."/>
            <person name="Shenoy N."/>
            <person name="Sisk P."/>
            <person name="Stolte C."/>
            <person name="Sykes S."/>
            <person name="Walk T."/>
            <person name="White J."/>
            <person name="Yandava C."/>
            <person name="Haas B."/>
            <person name="Nusbaum C."/>
            <person name="Birren B."/>
        </authorList>
    </citation>
    <scope>NUCLEOTIDE SEQUENCE</scope>
    <source>
        <strain evidence="10">ATCC 64411</strain>
    </source>
</reference>